<dbReference type="GO" id="GO:0015628">
    <property type="term" value="P:protein secretion by the type II secretion system"/>
    <property type="evidence" value="ECO:0007669"/>
    <property type="project" value="InterPro"/>
</dbReference>
<evidence type="ECO:0000313" key="13">
    <source>
        <dbReference type="Proteomes" id="UP000519004"/>
    </source>
</evidence>
<keyword evidence="3" id="KW-1003">Cell membrane</keyword>
<evidence type="ECO:0000256" key="10">
    <source>
        <dbReference type="ARBA" id="ARBA00030775"/>
    </source>
</evidence>
<evidence type="ECO:0000256" key="5">
    <source>
        <dbReference type="ARBA" id="ARBA00022519"/>
    </source>
</evidence>
<dbReference type="Proteomes" id="UP000519004">
    <property type="component" value="Unassembled WGS sequence"/>
</dbReference>
<dbReference type="SUPFAM" id="SSF54523">
    <property type="entry name" value="Pili subunits"/>
    <property type="match status" value="1"/>
</dbReference>
<comment type="similarity">
    <text evidence="9">Belongs to the GSP H family.</text>
</comment>
<gene>
    <name evidence="12" type="ORF">HNQ58_000383</name>
</gene>
<evidence type="ECO:0000256" key="6">
    <source>
        <dbReference type="ARBA" id="ARBA00022692"/>
    </source>
</evidence>
<name>A0A7W7V8V3_9GAMM</name>
<organism evidence="12 13">
    <name type="scientific">Rehaibacterium terrae</name>
    <dbReference type="NCBI Taxonomy" id="1341696"/>
    <lineage>
        <taxon>Bacteria</taxon>
        <taxon>Pseudomonadati</taxon>
        <taxon>Pseudomonadota</taxon>
        <taxon>Gammaproteobacteria</taxon>
        <taxon>Lysobacterales</taxon>
        <taxon>Lysobacteraceae</taxon>
        <taxon>Rehaibacterium</taxon>
    </lineage>
</organism>
<dbReference type="InterPro" id="IPR012902">
    <property type="entry name" value="N_methyl_site"/>
</dbReference>
<evidence type="ECO:0000256" key="9">
    <source>
        <dbReference type="ARBA" id="ARBA00025772"/>
    </source>
</evidence>
<comment type="subcellular location">
    <subcellularLocation>
        <location evidence="1">Cell inner membrane</location>
        <topology evidence="1">Single-pass membrane protein</topology>
    </subcellularLocation>
</comment>
<keyword evidence="4" id="KW-0488">Methylation</keyword>
<comment type="caution">
    <text evidence="12">The sequence shown here is derived from an EMBL/GenBank/DDBJ whole genome shotgun (WGS) entry which is preliminary data.</text>
</comment>
<evidence type="ECO:0000256" key="4">
    <source>
        <dbReference type="ARBA" id="ARBA00022481"/>
    </source>
</evidence>
<evidence type="ECO:0000313" key="12">
    <source>
        <dbReference type="EMBL" id="MBB5014509.1"/>
    </source>
</evidence>
<proteinExistence type="inferred from homology"/>
<accession>A0A7W7V8V3</accession>
<feature type="domain" description="General secretion pathway GspH" evidence="11">
    <location>
        <begin position="44"/>
        <end position="139"/>
    </location>
</feature>
<dbReference type="GO" id="GO:0015627">
    <property type="term" value="C:type II protein secretion system complex"/>
    <property type="evidence" value="ECO:0007669"/>
    <property type="project" value="InterPro"/>
</dbReference>
<dbReference type="NCBIfam" id="NF047827">
    <property type="entry name" value="T3SSXpsH"/>
    <property type="match status" value="1"/>
</dbReference>
<sequence length="151" mass="16133">MAARAARGVSLIEVLVVVALVAALAAGLAATLGGGMAGLQLRGTAREMAAQIRHTRGLAIVRGEPQFFEIDVTERRWTAPDGRGGTLPHALELRVLGAAEEQIEDDVARIRFFPDGSSSGGVVRLRRDGAEWRIDVAWLTGEVRVRRGEAP</sequence>
<evidence type="ECO:0000256" key="7">
    <source>
        <dbReference type="ARBA" id="ARBA00022989"/>
    </source>
</evidence>
<dbReference type="InterPro" id="IPR045584">
    <property type="entry name" value="Pilin-like"/>
</dbReference>
<dbReference type="AlphaFoldDB" id="A0A7W7V8V3"/>
<keyword evidence="6" id="KW-0812">Transmembrane</keyword>
<protein>
    <recommendedName>
        <fullName evidence="2">Type II secretion system protein H</fullName>
    </recommendedName>
    <alternativeName>
        <fullName evidence="10">General secretion pathway protein H</fullName>
    </alternativeName>
</protein>
<reference evidence="12 13" key="1">
    <citation type="submission" date="2020-08" db="EMBL/GenBank/DDBJ databases">
        <title>Genomic Encyclopedia of Type Strains, Phase IV (KMG-IV): sequencing the most valuable type-strain genomes for metagenomic binning, comparative biology and taxonomic classification.</title>
        <authorList>
            <person name="Goeker M."/>
        </authorList>
    </citation>
    <scope>NUCLEOTIDE SEQUENCE [LARGE SCALE GENOMIC DNA]</scope>
    <source>
        <strain evidence="12 13">DSM 25897</strain>
    </source>
</reference>
<keyword evidence="13" id="KW-1185">Reference proteome</keyword>
<evidence type="ECO:0000256" key="2">
    <source>
        <dbReference type="ARBA" id="ARBA00021549"/>
    </source>
</evidence>
<evidence type="ECO:0000256" key="3">
    <source>
        <dbReference type="ARBA" id="ARBA00022475"/>
    </source>
</evidence>
<keyword evidence="7" id="KW-1133">Transmembrane helix</keyword>
<dbReference type="PROSITE" id="PS00409">
    <property type="entry name" value="PROKAR_NTER_METHYL"/>
    <property type="match status" value="1"/>
</dbReference>
<dbReference type="GO" id="GO:0005886">
    <property type="term" value="C:plasma membrane"/>
    <property type="evidence" value="ECO:0007669"/>
    <property type="project" value="UniProtKB-SubCell"/>
</dbReference>
<dbReference type="NCBIfam" id="TIGR02532">
    <property type="entry name" value="IV_pilin_GFxxxE"/>
    <property type="match status" value="1"/>
</dbReference>
<dbReference type="RefSeq" id="WP_183947089.1">
    <property type="nucleotide sequence ID" value="NZ_JACHHX010000002.1"/>
</dbReference>
<keyword evidence="5" id="KW-0997">Cell inner membrane</keyword>
<keyword evidence="8" id="KW-0472">Membrane</keyword>
<evidence type="ECO:0000256" key="8">
    <source>
        <dbReference type="ARBA" id="ARBA00023136"/>
    </source>
</evidence>
<dbReference type="Pfam" id="PF07963">
    <property type="entry name" value="N_methyl"/>
    <property type="match status" value="1"/>
</dbReference>
<dbReference type="InterPro" id="IPR022346">
    <property type="entry name" value="T2SS_GspH"/>
</dbReference>
<evidence type="ECO:0000259" key="11">
    <source>
        <dbReference type="Pfam" id="PF12019"/>
    </source>
</evidence>
<dbReference type="Pfam" id="PF12019">
    <property type="entry name" value="GspH"/>
    <property type="match status" value="1"/>
</dbReference>
<evidence type="ECO:0000256" key="1">
    <source>
        <dbReference type="ARBA" id="ARBA00004377"/>
    </source>
</evidence>
<dbReference type="EMBL" id="JACHHX010000002">
    <property type="protein sequence ID" value="MBB5014509.1"/>
    <property type="molecule type" value="Genomic_DNA"/>
</dbReference>